<dbReference type="AlphaFoldDB" id="A0A6G3XHR2"/>
<organism evidence="2">
    <name type="scientific">Streptomyces sp. SID7499</name>
    <dbReference type="NCBI Taxonomy" id="2706086"/>
    <lineage>
        <taxon>Bacteria</taxon>
        <taxon>Bacillati</taxon>
        <taxon>Actinomycetota</taxon>
        <taxon>Actinomycetes</taxon>
        <taxon>Kitasatosporales</taxon>
        <taxon>Streptomycetaceae</taxon>
        <taxon>Streptomyces</taxon>
    </lineage>
</organism>
<gene>
    <name evidence="2" type="ORF">G3M58_64175</name>
</gene>
<sequence>MAARRGAHFAETMTGRLRLDTAGGGSRPVTLDLRVDSPGPVRLFGATTAAVTGRVRIGGWADDLHASGSMLIAPLSRGRIDYHVRFTALDGREYVLEGHKSPTWRSPLRSMTRLPIRLRAAGETAGGEGSGSLRSVGEGRLRFRLRTLPSFTASWRFPAPADCAQSLTAARQDRLNVWYSTFTDPKTGTGFWLHHELVRPVNGTPYTHGWAAVYRPDEPPVIDRFGPDALPEGPASSVEHGTAPESPGFHSPSAVATAHELRGRTEQLTWDLRVAADSAPLRTFPRLAWKRRVLPAVHVVPQAQARYHGSVSLDGRTLLVADALGASARIAGRGNAHRWAWLHADLDDDTVLEVVAAVSGLPLLRHLPPLVFLRLRRAGRDWPRGDWRSSLGVMGIGRFRGTPRLPTWTVRGHAGGRRIEVRVHLHEEGRTAVGYTDPDGSRATCHNSERADVRVCLERWRDGGWQPEQLWDVRGTAHAEVGLR</sequence>
<dbReference type="EMBL" id="JAAGMN010006707">
    <property type="protein sequence ID" value="NEE17355.1"/>
    <property type="molecule type" value="Genomic_DNA"/>
</dbReference>
<proteinExistence type="predicted"/>
<name>A0A6G3XHR2_9ACTN</name>
<feature type="region of interest" description="Disordered" evidence="1">
    <location>
        <begin position="225"/>
        <end position="253"/>
    </location>
</feature>
<reference evidence="2" key="1">
    <citation type="submission" date="2020-01" db="EMBL/GenBank/DDBJ databases">
        <title>Insect and environment-associated Actinomycetes.</title>
        <authorList>
            <person name="Currrie C."/>
            <person name="Chevrette M."/>
            <person name="Carlson C."/>
            <person name="Stubbendieck R."/>
            <person name="Wendt-Pienkowski E."/>
        </authorList>
    </citation>
    <scope>NUCLEOTIDE SEQUENCE</scope>
    <source>
        <strain evidence="2">SID7499</strain>
    </source>
</reference>
<comment type="caution">
    <text evidence="2">The sequence shown here is derived from an EMBL/GenBank/DDBJ whole genome shotgun (WGS) entry which is preliminary data.</text>
</comment>
<accession>A0A6G3XHR2</accession>
<evidence type="ECO:0000256" key="1">
    <source>
        <dbReference type="SAM" id="MobiDB-lite"/>
    </source>
</evidence>
<evidence type="ECO:0000313" key="2">
    <source>
        <dbReference type="EMBL" id="NEE17355.1"/>
    </source>
</evidence>
<protein>
    <submittedName>
        <fullName evidence="2">Uncharacterized protein</fullName>
    </submittedName>
</protein>